<dbReference type="AlphaFoldDB" id="A0A2B4RCE8"/>
<dbReference type="Proteomes" id="UP000225706">
    <property type="component" value="Unassembled WGS sequence"/>
</dbReference>
<comment type="caution">
    <text evidence="2">The sequence shown here is derived from an EMBL/GenBank/DDBJ whole genome shotgun (WGS) entry which is preliminary data.</text>
</comment>
<proteinExistence type="predicted"/>
<dbReference type="Pfam" id="PF24764">
    <property type="entry name" value="rva_4"/>
    <property type="match status" value="1"/>
</dbReference>
<dbReference type="PANTHER" id="PTHR46791">
    <property type="entry name" value="EXPRESSED PROTEIN"/>
    <property type="match status" value="1"/>
</dbReference>
<organism evidence="2 3">
    <name type="scientific">Stylophora pistillata</name>
    <name type="common">Smooth cauliflower coral</name>
    <dbReference type="NCBI Taxonomy" id="50429"/>
    <lineage>
        <taxon>Eukaryota</taxon>
        <taxon>Metazoa</taxon>
        <taxon>Cnidaria</taxon>
        <taxon>Anthozoa</taxon>
        <taxon>Hexacorallia</taxon>
        <taxon>Scleractinia</taxon>
        <taxon>Astrocoeniina</taxon>
        <taxon>Pocilloporidae</taxon>
        <taxon>Stylophora</taxon>
    </lineage>
</organism>
<protein>
    <recommendedName>
        <fullName evidence="1">Integrase core domain-containing protein</fullName>
    </recommendedName>
</protein>
<keyword evidence="3" id="KW-1185">Reference proteome</keyword>
<evidence type="ECO:0000259" key="1">
    <source>
        <dbReference type="Pfam" id="PF24764"/>
    </source>
</evidence>
<evidence type="ECO:0000313" key="2">
    <source>
        <dbReference type="EMBL" id="PFX14459.1"/>
    </source>
</evidence>
<accession>A0A2B4RCE8</accession>
<reference evidence="3" key="1">
    <citation type="journal article" date="2017" name="bioRxiv">
        <title>Comparative analysis of the genomes of Stylophora pistillata and Acropora digitifera provides evidence for extensive differences between species of corals.</title>
        <authorList>
            <person name="Voolstra C.R."/>
            <person name="Li Y."/>
            <person name="Liew Y.J."/>
            <person name="Baumgarten S."/>
            <person name="Zoccola D."/>
            <person name="Flot J.-F."/>
            <person name="Tambutte S."/>
            <person name="Allemand D."/>
            <person name="Aranda M."/>
        </authorList>
    </citation>
    <scope>NUCLEOTIDE SEQUENCE [LARGE SCALE GENOMIC DNA]</scope>
</reference>
<dbReference type="PANTHER" id="PTHR46791:SF4">
    <property type="match status" value="1"/>
</dbReference>
<name>A0A2B4RCE8_STYPI</name>
<dbReference type="OrthoDB" id="5984862at2759"/>
<dbReference type="InterPro" id="IPR058913">
    <property type="entry name" value="Integrase_dom_put"/>
</dbReference>
<dbReference type="EMBL" id="LSMT01000777">
    <property type="protein sequence ID" value="PFX14459.1"/>
    <property type="molecule type" value="Genomic_DNA"/>
</dbReference>
<sequence>MAKDCDSRATMHDASVEQEYPAHLNCSYVLFLHSAVGPEYQAVCEGNGSNGVSGQSRAVIYLTCCNNNKASTALGLFQKGVNEYGLPLRVRGDHGIENIDVARYMINNRGSDRGSFIAGRSVHNQRIERLWAEVNRVCSTFYKDLFEFMENNEVLDSLNEVHLYALHYVYLPRINASLNEFHSQWNYHGMRTGHHSPLALWNMSLLQTSDAAEVLDIESYGIDQNGPIPDIITDNNVVVPELELELTESENQQLKENVDPLSDDGNSGINHFLSVLQILETFQ</sequence>
<feature type="domain" description="Integrase core" evidence="1">
    <location>
        <begin position="51"/>
        <end position="210"/>
    </location>
</feature>
<evidence type="ECO:0000313" key="3">
    <source>
        <dbReference type="Proteomes" id="UP000225706"/>
    </source>
</evidence>
<gene>
    <name evidence="2" type="ORF">AWC38_SpisGene21372</name>
</gene>
<dbReference type="STRING" id="50429.A0A2B4RCE8"/>